<dbReference type="InterPro" id="IPR049883">
    <property type="entry name" value="NOTCH1_EGF-like"/>
</dbReference>
<dbReference type="GO" id="GO:0030198">
    <property type="term" value="P:extracellular matrix organization"/>
    <property type="evidence" value="ECO:0007669"/>
    <property type="project" value="InterPro"/>
</dbReference>
<evidence type="ECO:0000256" key="13">
    <source>
        <dbReference type="PROSITE-ProRule" id="PRU00076"/>
    </source>
</evidence>
<evidence type="ECO:0000259" key="16">
    <source>
        <dbReference type="PROSITE" id="PS50026"/>
    </source>
</evidence>
<dbReference type="SUPFAM" id="SSF57184">
    <property type="entry name" value="Growth factor receptor domain"/>
    <property type="match status" value="1"/>
</dbReference>
<evidence type="ECO:0000259" key="15">
    <source>
        <dbReference type="PROSITE" id="PS01178"/>
    </source>
</evidence>
<dbReference type="GO" id="GO:0071944">
    <property type="term" value="C:cell periphery"/>
    <property type="evidence" value="ECO:0007669"/>
    <property type="project" value="UniProtKB-ARBA"/>
</dbReference>
<feature type="domain" description="EGF-like" evidence="16">
    <location>
        <begin position="359"/>
        <end position="399"/>
    </location>
</feature>
<sequence length="654" mass="71729">MPLWVIILFSLPGVLRGNVLFSNFEEIRLTTVDECCQDGRNRGDHGQDCTIIPNLSSSHMCRIAQERCCSAAREKLLCNYGVAMALYQGACEVPFFEGEPWEAKLSKICCDCCTLGLIATRDTLSCDFRHLYLNAECSDTAKECCLNKTEASKTGPVMADPEVNVTAKPPVNCTGSPCSHFCRDNGTCGCFSGFQLKDDGVNCEDIDECVVGTHNCFQGLECINMEGSFLCRKRTSCGPGYELKSDNKCQDLDECTLGTHNCGANSSAPTLPAHSSARGPCQRGETCVNTDGSFDCRRNRVTCGRGYHLSQDGTRCEDMDECETGNVCGDHGCLNLVGTYRCECREGFFFNEGTKRCKDVNECRYYQGVCAHKCENTEGSYRCSCTSGFQLSNDGANCDDVDECLARPCSQNCVNVYGSYWCHCHPGYQLSDTDGITCEDIDECALPSGVHTCSYMCTNIPGSYYCSCPPDGYILAPDGQTCQDIDECAAGIHTCSASDSCFNIQGGFRCLSFTCPENFQEVARGHCARVTCKFTPDPASCLSLPLRISFYNISFPINTPVPSVVFRMGPSISVPGDKLLLTVISGNKEGYFDVKHQAHGGEIFLRRALSQPRDFSLTVELRLTRYGDTHLYVAKIALFGTNELSIRPSQPFPY</sequence>
<dbReference type="PANTHER" id="PTHR24050:SF27">
    <property type="entry name" value="FIBRILLIN-1"/>
    <property type="match status" value="1"/>
</dbReference>
<feature type="domain" description="EGF-like" evidence="16">
    <location>
        <begin position="400"/>
        <end position="434"/>
    </location>
</feature>
<dbReference type="GO" id="GO:0016504">
    <property type="term" value="F:peptidase activator activity"/>
    <property type="evidence" value="ECO:0007669"/>
    <property type="project" value="InterPro"/>
</dbReference>
<comment type="similarity">
    <text evidence="2 12">Belongs to the fibulin family.</text>
</comment>
<feature type="signal peptide" evidence="14">
    <location>
        <begin position="1"/>
        <end position="17"/>
    </location>
</feature>
<evidence type="ECO:0000256" key="7">
    <source>
        <dbReference type="ARBA" id="ARBA00022729"/>
    </source>
</evidence>
<gene>
    <name evidence="17" type="ORF">D4764_22G0002030</name>
</gene>
<dbReference type="SMART" id="SM00179">
    <property type="entry name" value="EGF_CA"/>
    <property type="match status" value="7"/>
</dbReference>
<evidence type="ECO:0000256" key="8">
    <source>
        <dbReference type="ARBA" id="ARBA00022737"/>
    </source>
</evidence>
<dbReference type="Gene3D" id="2.10.25.10">
    <property type="entry name" value="Laminin"/>
    <property type="match status" value="8"/>
</dbReference>
<dbReference type="FunFam" id="2.10.25.10:FF:000078">
    <property type="entry name" value="Fibulin-1"/>
    <property type="match status" value="1"/>
</dbReference>
<reference evidence="17 18" key="1">
    <citation type="submission" date="2019-04" db="EMBL/GenBank/DDBJ databases">
        <title>Chromosome genome assembly for Takifugu flavidus.</title>
        <authorList>
            <person name="Xiao S."/>
        </authorList>
    </citation>
    <scope>NUCLEOTIDE SEQUENCE [LARGE SCALE GENOMIC DNA]</scope>
    <source>
        <strain evidence="17">HTHZ2018</strain>
        <tissue evidence="17">Muscle</tissue>
    </source>
</reference>
<dbReference type="FunFam" id="2.10.25.10:FF:000014">
    <property type="entry name" value="Latent-transforming growth factor beta-binding protein 3"/>
    <property type="match status" value="1"/>
</dbReference>
<comment type="subunit">
    <text evidence="12">Homomultimerizes and interacts with various extracellular matrix components.</text>
</comment>
<dbReference type="PROSITE" id="PS00010">
    <property type="entry name" value="ASX_HYDROXYL"/>
    <property type="match status" value="4"/>
</dbReference>
<keyword evidence="5 12" id="KW-0272">Extracellular matrix</keyword>
<dbReference type="PROSITE" id="PS01186">
    <property type="entry name" value="EGF_2"/>
    <property type="match status" value="2"/>
</dbReference>
<dbReference type="PROSITE" id="PS01187">
    <property type="entry name" value="EGF_CA"/>
    <property type="match status" value="2"/>
</dbReference>
<evidence type="ECO:0000256" key="11">
    <source>
        <dbReference type="ARBA" id="ARBA00023180"/>
    </source>
</evidence>
<evidence type="ECO:0000313" key="17">
    <source>
        <dbReference type="EMBL" id="TWW64556.1"/>
    </source>
</evidence>
<dbReference type="Pfam" id="PF07645">
    <property type="entry name" value="EGF_CA"/>
    <property type="match status" value="4"/>
</dbReference>
<keyword evidence="10" id="KW-1015">Disulfide bond</keyword>
<dbReference type="GO" id="GO:0005576">
    <property type="term" value="C:extracellular region"/>
    <property type="evidence" value="ECO:0007669"/>
    <property type="project" value="InterPro"/>
</dbReference>
<dbReference type="Pfam" id="PF22914">
    <property type="entry name" value="Fibulin_C"/>
    <property type="match status" value="1"/>
</dbReference>
<dbReference type="FunFam" id="2.10.25.10:FF:000038">
    <property type="entry name" value="Fibrillin 2"/>
    <property type="match status" value="1"/>
</dbReference>
<dbReference type="InterPro" id="IPR001881">
    <property type="entry name" value="EGF-like_Ca-bd_dom"/>
</dbReference>
<feature type="domain" description="Anaphylatoxin-like" evidence="15">
    <location>
        <begin position="112"/>
        <end position="145"/>
    </location>
</feature>
<dbReference type="SMART" id="SM00181">
    <property type="entry name" value="EGF"/>
    <property type="match status" value="8"/>
</dbReference>
<protein>
    <recommendedName>
        <fullName evidence="3 12">Fibulin-1</fullName>
    </recommendedName>
</protein>
<keyword evidence="18" id="KW-1185">Reference proteome</keyword>
<keyword evidence="6 13" id="KW-0245">EGF-like domain</keyword>
<evidence type="ECO:0000256" key="9">
    <source>
        <dbReference type="ARBA" id="ARBA00022837"/>
    </source>
</evidence>
<dbReference type="InterPro" id="IPR052235">
    <property type="entry name" value="Nephronectin_domain"/>
</dbReference>
<dbReference type="InterPro" id="IPR009030">
    <property type="entry name" value="Growth_fac_rcpt_cys_sf"/>
</dbReference>
<evidence type="ECO:0000313" key="18">
    <source>
        <dbReference type="Proteomes" id="UP000324091"/>
    </source>
</evidence>
<evidence type="ECO:0000256" key="2">
    <source>
        <dbReference type="ARBA" id="ARBA00006127"/>
    </source>
</evidence>
<organism evidence="17 18">
    <name type="scientific">Takifugu flavidus</name>
    <name type="common">sansaifugu</name>
    <dbReference type="NCBI Taxonomy" id="433684"/>
    <lineage>
        <taxon>Eukaryota</taxon>
        <taxon>Metazoa</taxon>
        <taxon>Chordata</taxon>
        <taxon>Craniata</taxon>
        <taxon>Vertebrata</taxon>
        <taxon>Euteleostomi</taxon>
        <taxon>Actinopterygii</taxon>
        <taxon>Neopterygii</taxon>
        <taxon>Teleostei</taxon>
        <taxon>Neoteleostei</taxon>
        <taxon>Acanthomorphata</taxon>
        <taxon>Eupercaria</taxon>
        <taxon>Tetraodontiformes</taxon>
        <taxon>Tetradontoidea</taxon>
        <taxon>Tetraodontidae</taxon>
        <taxon>Takifugu</taxon>
    </lineage>
</organism>
<dbReference type="InterPro" id="IPR000152">
    <property type="entry name" value="EGF-type_Asp/Asn_hydroxyl_site"/>
</dbReference>
<dbReference type="InterPro" id="IPR055088">
    <property type="entry name" value="Fibulin_C"/>
</dbReference>
<dbReference type="PROSITE" id="PS01178">
    <property type="entry name" value="ANAPHYLATOXIN_2"/>
    <property type="match status" value="2"/>
</dbReference>
<keyword evidence="11" id="KW-0325">Glycoprotein</keyword>
<comment type="caution">
    <text evidence="17">The sequence shown here is derived from an EMBL/GenBank/DDBJ whole genome shotgun (WGS) entry which is preliminary data.</text>
</comment>
<evidence type="ECO:0000256" key="5">
    <source>
        <dbReference type="ARBA" id="ARBA00022530"/>
    </source>
</evidence>
<dbReference type="FunFam" id="2.10.25.10:FF:000010">
    <property type="entry name" value="Pro-epidermal growth factor"/>
    <property type="match status" value="2"/>
</dbReference>
<evidence type="ECO:0000256" key="3">
    <source>
        <dbReference type="ARBA" id="ARBA00021554"/>
    </source>
</evidence>
<dbReference type="PANTHER" id="PTHR24050">
    <property type="entry name" value="PA14 DOMAIN-CONTAINING PROTEIN"/>
    <property type="match status" value="1"/>
</dbReference>
<dbReference type="GO" id="GO:0030855">
    <property type="term" value="P:epithelial cell differentiation"/>
    <property type="evidence" value="ECO:0007669"/>
    <property type="project" value="UniProtKB-ARBA"/>
</dbReference>
<evidence type="ECO:0000256" key="10">
    <source>
        <dbReference type="ARBA" id="ARBA00023157"/>
    </source>
</evidence>
<dbReference type="PROSITE" id="PS01177">
    <property type="entry name" value="ANAPHYLATOXIN_1"/>
    <property type="match status" value="2"/>
</dbReference>
<dbReference type="Proteomes" id="UP000324091">
    <property type="component" value="Chromosome 22"/>
</dbReference>
<evidence type="ECO:0000256" key="4">
    <source>
        <dbReference type="ARBA" id="ARBA00022525"/>
    </source>
</evidence>
<dbReference type="InterPro" id="IPR026823">
    <property type="entry name" value="cEGF"/>
</dbReference>
<evidence type="ECO:0000256" key="6">
    <source>
        <dbReference type="ARBA" id="ARBA00022536"/>
    </source>
</evidence>
<dbReference type="InterPro" id="IPR000742">
    <property type="entry name" value="EGF"/>
</dbReference>
<dbReference type="EMBL" id="RHFK02000015">
    <property type="protein sequence ID" value="TWW64556.1"/>
    <property type="molecule type" value="Genomic_DNA"/>
</dbReference>
<dbReference type="CDD" id="cd00054">
    <property type="entry name" value="EGF_CA"/>
    <property type="match status" value="1"/>
</dbReference>
<evidence type="ECO:0000256" key="14">
    <source>
        <dbReference type="SAM" id="SignalP"/>
    </source>
</evidence>
<dbReference type="Pfam" id="PF12662">
    <property type="entry name" value="cEGF"/>
    <property type="match status" value="2"/>
</dbReference>
<dbReference type="AlphaFoldDB" id="A0A5C6NBI7"/>
<feature type="chain" id="PRO_5022835023" description="Fibulin-1" evidence="14">
    <location>
        <begin position="18"/>
        <end position="654"/>
    </location>
</feature>
<evidence type="ECO:0000256" key="12">
    <source>
        <dbReference type="PIRNR" id="PIRNR036313"/>
    </source>
</evidence>
<dbReference type="InterPro" id="IPR017048">
    <property type="entry name" value="Fibulin-1"/>
</dbReference>
<dbReference type="PIRSF" id="PIRSF036313">
    <property type="entry name" value="Fibulin-1"/>
    <property type="match status" value="1"/>
</dbReference>
<keyword evidence="8" id="KW-0677">Repeat</keyword>
<dbReference type="PROSITE" id="PS50026">
    <property type="entry name" value="EGF_3"/>
    <property type="match status" value="3"/>
</dbReference>
<dbReference type="SMART" id="SM00104">
    <property type="entry name" value="ANATO"/>
    <property type="match status" value="2"/>
</dbReference>
<comment type="function">
    <text evidence="12">Incorporated into fibronectin-containing matrix fibers. May play a role in cell adhesion and migration along protein fibers within the extracellular matrix (ECM). Could be important for certain developmental processes and contribute to the supramolecular organization of ECM architecture, in particular to those of basement membranes.</text>
</comment>
<evidence type="ECO:0000256" key="1">
    <source>
        <dbReference type="ARBA" id="ARBA00004498"/>
    </source>
</evidence>
<feature type="domain" description="EGF-like" evidence="16">
    <location>
        <begin position="318"/>
        <end position="358"/>
    </location>
</feature>
<feature type="domain" description="Anaphylatoxin-like" evidence="15">
    <location>
        <begin position="35"/>
        <end position="69"/>
    </location>
</feature>
<keyword evidence="9" id="KW-0106">Calcium</keyword>
<dbReference type="InterPro" id="IPR000020">
    <property type="entry name" value="Anaphylatoxin/fibulin"/>
</dbReference>
<comment type="subcellular location">
    <subcellularLocation>
        <location evidence="1 12">Secreted</location>
        <location evidence="1 12">Extracellular space</location>
        <location evidence="1 12">Extracellular matrix</location>
    </subcellularLocation>
</comment>
<accession>A0A5C6NBI7</accession>
<comment type="caution">
    <text evidence="13">Lacks conserved residue(s) required for the propagation of feature annotation.</text>
</comment>
<name>A0A5C6NBI7_9TELE</name>
<dbReference type="GO" id="GO:0005509">
    <property type="term" value="F:calcium ion binding"/>
    <property type="evidence" value="ECO:0007669"/>
    <property type="project" value="InterPro"/>
</dbReference>
<keyword evidence="4 12" id="KW-0964">Secreted</keyword>
<dbReference type="SUPFAM" id="SSF57196">
    <property type="entry name" value="EGF/Laminin"/>
    <property type="match status" value="2"/>
</dbReference>
<proteinExistence type="inferred from homology"/>
<dbReference type="InterPro" id="IPR018097">
    <property type="entry name" value="EGF_Ca-bd_CS"/>
</dbReference>
<keyword evidence="7 14" id="KW-0732">Signal</keyword>